<proteinExistence type="predicted"/>
<dbReference type="PANTHER" id="PTHR20905">
    <property type="entry name" value="N-ACETYLTRANSFERASE-RELATED"/>
    <property type="match status" value="1"/>
</dbReference>
<dbReference type="PANTHER" id="PTHR20905:SF28">
    <property type="entry name" value="GH28833P-RELATED"/>
    <property type="match status" value="1"/>
</dbReference>
<evidence type="ECO:0000313" key="1">
    <source>
        <dbReference type="EMBL" id="KAK4880606.1"/>
    </source>
</evidence>
<comment type="caution">
    <text evidence="1">The sequence shown here is derived from an EMBL/GenBank/DDBJ whole genome shotgun (WGS) entry which is preliminary data.</text>
</comment>
<dbReference type="SUPFAM" id="SSF55729">
    <property type="entry name" value="Acyl-CoA N-acyltransferases (Nat)"/>
    <property type="match status" value="1"/>
</dbReference>
<protein>
    <recommendedName>
        <fullName evidence="3">N-acetyltransferase domain-containing protein</fullName>
    </recommendedName>
</protein>
<gene>
    <name evidence="1" type="ORF">RN001_008752</name>
</gene>
<dbReference type="InterPro" id="IPR016181">
    <property type="entry name" value="Acyl_CoA_acyltransferase"/>
</dbReference>
<dbReference type="EMBL" id="JARPUR010000003">
    <property type="protein sequence ID" value="KAK4880606.1"/>
    <property type="molecule type" value="Genomic_DNA"/>
</dbReference>
<accession>A0AAN7S9U6</accession>
<dbReference type="Gene3D" id="3.40.630.30">
    <property type="match status" value="1"/>
</dbReference>
<dbReference type="AlphaFoldDB" id="A0AAN7S9U6"/>
<keyword evidence="2" id="KW-1185">Reference proteome</keyword>
<dbReference type="GO" id="GO:0008080">
    <property type="term" value="F:N-acetyltransferase activity"/>
    <property type="evidence" value="ECO:0007669"/>
    <property type="project" value="TreeGrafter"/>
</dbReference>
<dbReference type="Proteomes" id="UP001353858">
    <property type="component" value="Unassembled WGS sequence"/>
</dbReference>
<evidence type="ECO:0000313" key="2">
    <source>
        <dbReference type="Proteomes" id="UP001353858"/>
    </source>
</evidence>
<name>A0AAN7S9U6_9COLE</name>
<evidence type="ECO:0008006" key="3">
    <source>
        <dbReference type="Google" id="ProtNLM"/>
    </source>
</evidence>
<dbReference type="CDD" id="cd04301">
    <property type="entry name" value="NAT_SF"/>
    <property type="match status" value="1"/>
</dbReference>
<organism evidence="1 2">
    <name type="scientific">Aquatica leii</name>
    <dbReference type="NCBI Taxonomy" id="1421715"/>
    <lineage>
        <taxon>Eukaryota</taxon>
        <taxon>Metazoa</taxon>
        <taxon>Ecdysozoa</taxon>
        <taxon>Arthropoda</taxon>
        <taxon>Hexapoda</taxon>
        <taxon>Insecta</taxon>
        <taxon>Pterygota</taxon>
        <taxon>Neoptera</taxon>
        <taxon>Endopterygota</taxon>
        <taxon>Coleoptera</taxon>
        <taxon>Polyphaga</taxon>
        <taxon>Elateriformia</taxon>
        <taxon>Elateroidea</taxon>
        <taxon>Lampyridae</taxon>
        <taxon>Luciolinae</taxon>
        <taxon>Aquatica</taxon>
    </lineage>
</organism>
<sequence length="414" mass="47189">MEGLPVLSSPLFESENICENCSVNLENSDLFKSCCIVATSQRDWCTPSARGIYEDDLPSCRARPPQIKDLSGFMSADSADDSIISISSEVNMSKRLRLEEYRANLNKDEELLVEDSIAIQLRRIKLPLVWKRNAQGIRFQDLKEQYYDEVLNMLKEYYLPNDLLYKNTDFLNDEVSVECYLQRVLAQLKNCCSIIAVDENYVFEEFDEDGNVIPIIKKPFEEGKIKIVGVLVMKILTKRELDRVFSSIKMIQGDAMKKCLDIKIALTRRVDVFEKMDCENVLRYYEMCVIPEYRHRGIGYQLLDAGLYVARSLNVPVIVGIFSNGPLQKLASRIGMKPINEINYCDWRDEENELVFDDPGAGNYTCALMAGYVQPPPPPPPPPPLTPEELAKIPKVTRAARQEALTKNRALTKS</sequence>
<reference evidence="2" key="1">
    <citation type="submission" date="2023-01" db="EMBL/GenBank/DDBJ databases">
        <title>Key to firefly adult light organ development and bioluminescence: homeobox transcription factors regulate luciferase expression and transportation to peroxisome.</title>
        <authorList>
            <person name="Fu X."/>
        </authorList>
    </citation>
    <scope>NUCLEOTIDE SEQUENCE [LARGE SCALE GENOMIC DNA]</scope>
</reference>